<dbReference type="Proteomes" id="UP001201812">
    <property type="component" value="Unassembled WGS sequence"/>
</dbReference>
<evidence type="ECO:0000313" key="2">
    <source>
        <dbReference type="EMBL" id="KAI1726007.1"/>
    </source>
</evidence>
<dbReference type="EMBL" id="JAKKPZ010000002">
    <property type="protein sequence ID" value="KAI1726007.1"/>
    <property type="molecule type" value="Genomic_DNA"/>
</dbReference>
<dbReference type="PANTHER" id="PTHR12835">
    <property type="entry name" value="BIOTIN PROTEIN LIGASE"/>
    <property type="match status" value="1"/>
</dbReference>
<dbReference type="SUPFAM" id="SSF55681">
    <property type="entry name" value="Class II aaRS and biotin synthetases"/>
    <property type="match status" value="1"/>
</dbReference>
<organism evidence="2 3">
    <name type="scientific">Ditylenchus destructor</name>
    <dbReference type="NCBI Taxonomy" id="166010"/>
    <lineage>
        <taxon>Eukaryota</taxon>
        <taxon>Metazoa</taxon>
        <taxon>Ecdysozoa</taxon>
        <taxon>Nematoda</taxon>
        <taxon>Chromadorea</taxon>
        <taxon>Rhabditida</taxon>
        <taxon>Tylenchina</taxon>
        <taxon>Tylenchomorpha</taxon>
        <taxon>Sphaerularioidea</taxon>
        <taxon>Anguinidae</taxon>
        <taxon>Anguininae</taxon>
        <taxon>Ditylenchus</taxon>
    </lineage>
</organism>
<keyword evidence="3" id="KW-1185">Reference proteome</keyword>
<feature type="domain" description="BPL/LPL catalytic" evidence="1">
    <location>
        <begin position="131"/>
        <end position="194"/>
    </location>
</feature>
<dbReference type="GO" id="GO:0004077">
    <property type="term" value="F:biotin--[biotin carboxyl-carrier protein] ligase activity"/>
    <property type="evidence" value="ECO:0007669"/>
    <property type="project" value="TreeGrafter"/>
</dbReference>
<sequence length="320" mass="36383">MDSVKRKQETDESVANFCEIPNLTCGYLIGERNDLVADIKEFRTDVVTGLKPELIFSEGIRYDNDKTATSTHLPVHIIHREEVRDAFEGFMPDNYFKHLSTQRLGRILMYVNVCETTLNISRSISAVLPQTEGIIVVAQYQTKGRGRSEIQKWISPKGCAVFNFNFKVPTNSELGQSIDFVEHILAVAIVDAIQTLLPAGINVANSKPVGCLNDILPREKHLNIEEVIAEVMNKFEYYVDLIRTEGKDKFFGIYYKRWLHTDESVSVMAHDNKQPEEAIVRGISNNGDLILESKIDGRHFTVQDDFNSFDINKHIIHPKV</sequence>
<comment type="caution">
    <text evidence="2">The sequence shown here is derived from an EMBL/GenBank/DDBJ whole genome shotgun (WGS) entry which is preliminary data.</text>
</comment>
<dbReference type="Pfam" id="PF03099">
    <property type="entry name" value="BPL_LplA_LipB"/>
    <property type="match status" value="1"/>
</dbReference>
<dbReference type="InterPro" id="IPR045864">
    <property type="entry name" value="aa-tRNA-synth_II/BPL/LPL"/>
</dbReference>
<dbReference type="Gene3D" id="3.30.930.10">
    <property type="entry name" value="Bira Bifunctional Protein, Domain 2"/>
    <property type="match status" value="1"/>
</dbReference>
<dbReference type="PANTHER" id="PTHR12835:SF5">
    <property type="entry name" value="BIOTIN--PROTEIN LIGASE"/>
    <property type="match status" value="1"/>
</dbReference>
<accession>A0AAD4NI26</accession>
<dbReference type="GO" id="GO:0005737">
    <property type="term" value="C:cytoplasm"/>
    <property type="evidence" value="ECO:0007669"/>
    <property type="project" value="TreeGrafter"/>
</dbReference>
<protein>
    <submittedName>
        <fullName evidence="2">Biotin--protein ligase</fullName>
    </submittedName>
</protein>
<dbReference type="AlphaFoldDB" id="A0AAD4NI26"/>
<reference evidence="2" key="1">
    <citation type="submission" date="2022-01" db="EMBL/GenBank/DDBJ databases">
        <title>Genome Sequence Resource for Two Populations of Ditylenchus destructor, the Migratory Endoparasitic Phytonematode.</title>
        <authorList>
            <person name="Zhang H."/>
            <person name="Lin R."/>
            <person name="Xie B."/>
        </authorList>
    </citation>
    <scope>NUCLEOTIDE SEQUENCE</scope>
    <source>
        <strain evidence="2">BazhouSP</strain>
    </source>
</reference>
<evidence type="ECO:0000313" key="3">
    <source>
        <dbReference type="Proteomes" id="UP001201812"/>
    </source>
</evidence>
<name>A0AAD4NI26_9BILA</name>
<keyword evidence="2" id="KW-0436">Ligase</keyword>
<evidence type="ECO:0000259" key="1">
    <source>
        <dbReference type="Pfam" id="PF03099"/>
    </source>
</evidence>
<gene>
    <name evidence="2" type="ORF">DdX_02699</name>
</gene>
<dbReference type="InterPro" id="IPR004143">
    <property type="entry name" value="BPL_LPL_catalytic"/>
</dbReference>
<proteinExistence type="predicted"/>